<accession>A0A812YLG7</accession>
<name>A0A812YLG7_SYMPI</name>
<dbReference type="Proteomes" id="UP000649617">
    <property type="component" value="Unassembled WGS sequence"/>
</dbReference>
<evidence type="ECO:0000256" key="1">
    <source>
        <dbReference type="SAM" id="MobiDB-lite"/>
    </source>
</evidence>
<dbReference type="OrthoDB" id="446858at2759"/>
<feature type="non-terminal residue" evidence="2">
    <location>
        <position position="121"/>
    </location>
</feature>
<evidence type="ECO:0000313" key="3">
    <source>
        <dbReference type="Proteomes" id="UP000649617"/>
    </source>
</evidence>
<reference evidence="2" key="1">
    <citation type="submission" date="2021-02" db="EMBL/GenBank/DDBJ databases">
        <authorList>
            <person name="Dougan E. K."/>
            <person name="Rhodes N."/>
            <person name="Thang M."/>
            <person name="Chan C."/>
        </authorList>
    </citation>
    <scope>NUCLEOTIDE SEQUENCE</scope>
</reference>
<comment type="caution">
    <text evidence="2">The sequence shown here is derived from an EMBL/GenBank/DDBJ whole genome shotgun (WGS) entry which is preliminary data.</text>
</comment>
<keyword evidence="3" id="KW-1185">Reference proteome</keyword>
<feature type="region of interest" description="Disordered" evidence="1">
    <location>
        <begin position="1"/>
        <end position="71"/>
    </location>
</feature>
<sequence length="121" mass="13172">SLELAAQAERGYPHIRGSENLTRAVEARPVSGATSPSLVMSLPSSSASTRTPSPGSLGASSSRRWSGAEMQVAPPVRWKWQPRDVERQLRDRGEGASHLRGRRANLARIREIQGLSRQDSS</sequence>
<protein>
    <submittedName>
        <fullName evidence="2">Uncharacterized protein</fullName>
    </submittedName>
</protein>
<gene>
    <name evidence="2" type="ORF">SPIL2461_LOCUS23289</name>
</gene>
<proteinExistence type="predicted"/>
<evidence type="ECO:0000313" key="2">
    <source>
        <dbReference type="EMBL" id="CAE7782656.1"/>
    </source>
</evidence>
<organism evidence="2 3">
    <name type="scientific">Symbiodinium pilosum</name>
    <name type="common">Dinoflagellate</name>
    <dbReference type="NCBI Taxonomy" id="2952"/>
    <lineage>
        <taxon>Eukaryota</taxon>
        <taxon>Sar</taxon>
        <taxon>Alveolata</taxon>
        <taxon>Dinophyceae</taxon>
        <taxon>Suessiales</taxon>
        <taxon>Symbiodiniaceae</taxon>
        <taxon>Symbiodinium</taxon>
    </lineage>
</organism>
<feature type="compositionally biased region" description="Low complexity" evidence="1">
    <location>
        <begin position="35"/>
        <end position="56"/>
    </location>
</feature>
<dbReference type="EMBL" id="CAJNIZ010048111">
    <property type="protein sequence ID" value="CAE7782656.1"/>
    <property type="molecule type" value="Genomic_DNA"/>
</dbReference>
<dbReference type="AlphaFoldDB" id="A0A812YLG7"/>